<proteinExistence type="predicted"/>
<name>A0A8H4R1Y1_9AGAR</name>
<evidence type="ECO:0000313" key="1">
    <source>
        <dbReference type="EMBL" id="KAF4620874.1"/>
    </source>
</evidence>
<gene>
    <name evidence="1" type="ORF">D9613_000027</name>
</gene>
<dbReference type="EMBL" id="JAACJL010000015">
    <property type="protein sequence ID" value="KAF4620874.1"/>
    <property type="molecule type" value="Genomic_DNA"/>
</dbReference>
<keyword evidence="2" id="KW-1185">Reference proteome</keyword>
<dbReference type="InterPro" id="IPR032675">
    <property type="entry name" value="LRR_dom_sf"/>
</dbReference>
<dbReference type="Gene3D" id="3.80.10.10">
    <property type="entry name" value="Ribonuclease Inhibitor"/>
    <property type="match status" value="1"/>
</dbReference>
<dbReference type="SUPFAM" id="SSF52047">
    <property type="entry name" value="RNI-like"/>
    <property type="match status" value="1"/>
</dbReference>
<dbReference type="Proteomes" id="UP000521872">
    <property type="component" value="Unassembled WGS sequence"/>
</dbReference>
<sequence>MPCTNCNNWQSLTLSQLSYTSTCGWCGLCREMSAIETQIRFLLSTSSGSLVRYFPTLDTFQLFKSSHGPKDRTGAFRPLVLGAVCKTWRSVAWTTPQLWNQPFFDDTIFKNQGRDSLAFEWISRARTLPLELTLRIVQPPSATTITSSPFSFSESRTLEFLQGLTSSASQWKSLDLHMPLNLMDYIVRQVPSWGNIHILTLRPVKIDRPESNLHQLTVQELNINWSQVREATMENLSHEECFKVLSAAKSATKCHFHSVYELRSSSNLVLPLTHPNLRYLSLNSFQNATEKLFSVVTLPNLLQFSFAQQGFQTRFNRHNNPLFAFFQRSRPFQLQKLELLGVILDTEDLKSLLETLPAISHLHLVMPWGLRDHIIGTEFKDPFFRHLAATMLDPGTFLPRLEVLELSYDGVTMHWYGITSIVTSLYGSSDSQDLEYWRRPLKTFRFNTYMSPDEPMHPASRRRIYKLSRAGVQIIRNGDLVVV</sequence>
<reference evidence="1 2" key="1">
    <citation type="submission" date="2019-12" db="EMBL/GenBank/DDBJ databases">
        <authorList>
            <person name="Floudas D."/>
            <person name="Bentzer J."/>
            <person name="Ahren D."/>
            <person name="Johansson T."/>
            <person name="Persson P."/>
            <person name="Tunlid A."/>
        </authorList>
    </citation>
    <scope>NUCLEOTIDE SEQUENCE [LARGE SCALE GENOMIC DNA]</scope>
    <source>
        <strain evidence="1 2">CBS 102.39</strain>
    </source>
</reference>
<evidence type="ECO:0008006" key="3">
    <source>
        <dbReference type="Google" id="ProtNLM"/>
    </source>
</evidence>
<protein>
    <recommendedName>
        <fullName evidence="3">F-box domain-containing protein</fullName>
    </recommendedName>
</protein>
<comment type="caution">
    <text evidence="1">The sequence shown here is derived from an EMBL/GenBank/DDBJ whole genome shotgun (WGS) entry which is preliminary data.</text>
</comment>
<evidence type="ECO:0000313" key="2">
    <source>
        <dbReference type="Proteomes" id="UP000521872"/>
    </source>
</evidence>
<dbReference type="AlphaFoldDB" id="A0A8H4R1Y1"/>
<organism evidence="1 2">
    <name type="scientific">Agrocybe pediades</name>
    <dbReference type="NCBI Taxonomy" id="84607"/>
    <lineage>
        <taxon>Eukaryota</taxon>
        <taxon>Fungi</taxon>
        <taxon>Dikarya</taxon>
        <taxon>Basidiomycota</taxon>
        <taxon>Agaricomycotina</taxon>
        <taxon>Agaricomycetes</taxon>
        <taxon>Agaricomycetidae</taxon>
        <taxon>Agaricales</taxon>
        <taxon>Agaricineae</taxon>
        <taxon>Strophariaceae</taxon>
        <taxon>Agrocybe</taxon>
    </lineage>
</organism>
<accession>A0A8H4R1Y1</accession>